<evidence type="ECO:0000256" key="3">
    <source>
        <dbReference type="ARBA" id="ARBA00022833"/>
    </source>
</evidence>
<dbReference type="InterPro" id="IPR011016">
    <property type="entry name" value="Znf_RING-CH"/>
</dbReference>
<dbReference type="InterPro" id="IPR013083">
    <property type="entry name" value="Znf_RING/FYVE/PHD"/>
</dbReference>
<feature type="transmembrane region" description="Helical" evidence="5">
    <location>
        <begin position="147"/>
        <end position="169"/>
    </location>
</feature>
<dbReference type="SUPFAM" id="SSF57850">
    <property type="entry name" value="RING/U-box"/>
    <property type="match status" value="1"/>
</dbReference>
<feature type="domain" description="RING-CH-type" evidence="7">
    <location>
        <begin position="1"/>
        <end position="58"/>
    </location>
</feature>
<dbReference type="PROSITE" id="PS50089">
    <property type="entry name" value="ZF_RING_2"/>
    <property type="match status" value="1"/>
</dbReference>
<evidence type="ECO:0000256" key="2">
    <source>
        <dbReference type="ARBA" id="ARBA00022771"/>
    </source>
</evidence>
<keyword evidence="5" id="KW-0812">Transmembrane</keyword>
<keyword evidence="2 4" id="KW-0863">Zinc-finger</keyword>
<dbReference type="Proteomes" id="UP000030762">
    <property type="component" value="Unassembled WGS sequence"/>
</dbReference>
<dbReference type="GO" id="GO:0008270">
    <property type="term" value="F:zinc ion binding"/>
    <property type="evidence" value="ECO:0007669"/>
    <property type="project" value="UniProtKB-KW"/>
</dbReference>
<keyword evidence="5" id="KW-0472">Membrane</keyword>
<dbReference type="PROSITE" id="PS51292">
    <property type="entry name" value="ZF_RING_CH"/>
    <property type="match status" value="1"/>
</dbReference>
<dbReference type="RefSeq" id="XP_008610075.1">
    <property type="nucleotide sequence ID" value="XM_008611853.1"/>
</dbReference>
<evidence type="ECO:0000313" key="9">
    <source>
        <dbReference type="Proteomes" id="UP000030762"/>
    </source>
</evidence>
<keyword evidence="5" id="KW-1133">Transmembrane helix</keyword>
<dbReference type="InterPro" id="IPR001841">
    <property type="entry name" value="Znf_RING"/>
</dbReference>
<dbReference type="EMBL" id="JH767147">
    <property type="protein sequence ID" value="EQC36654.1"/>
    <property type="molecule type" value="Genomic_DNA"/>
</dbReference>
<proteinExistence type="predicted"/>
<dbReference type="AlphaFoldDB" id="T0QFD8"/>
<keyword evidence="3" id="KW-0862">Zinc</keyword>
<accession>T0QFD8</accession>
<sequence length="189" mass="20215">MPDEPTCYMCWESADLMASPCACTTHVHRACLAQWQLTSSRHDATTHCPTCRTPFHTTRFERVILRPAIASLQSITCVSISAVAFTTIAGVALVAAQMDACVGARLATAVFGTPVKGFRAAFLYVACSLSLVAALIGYILVSLLPATLLWHSTVTLGAGSVTTLAYVGWRDRQASIQKAPTEVKTPARI</sequence>
<keyword evidence="9" id="KW-1185">Reference proteome</keyword>
<dbReference type="VEuPathDB" id="FungiDB:SDRG_06091"/>
<protein>
    <submittedName>
        <fullName evidence="8">Uncharacterized protein</fullName>
    </submittedName>
</protein>
<dbReference type="InParanoid" id="T0QFD8"/>
<reference evidence="8 9" key="1">
    <citation type="submission" date="2012-04" db="EMBL/GenBank/DDBJ databases">
        <title>The Genome Sequence of Saprolegnia declina VS20.</title>
        <authorList>
            <consortium name="The Broad Institute Genome Sequencing Platform"/>
            <person name="Russ C."/>
            <person name="Nusbaum C."/>
            <person name="Tyler B."/>
            <person name="van West P."/>
            <person name="Dieguez-Uribeondo J."/>
            <person name="de Bruijn I."/>
            <person name="Tripathy S."/>
            <person name="Jiang R."/>
            <person name="Young S.K."/>
            <person name="Zeng Q."/>
            <person name="Gargeya S."/>
            <person name="Fitzgerald M."/>
            <person name="Haas B."/>
            <person name="Abouelleil A."/>
            <person name="Alvarado L."/>
            <person name="Arachchi H.M."/>
            <person name="Berlin A."/>
            <person name="Chapman S.B."/>
            <person name="Goldberg J."/>
            <person name="Griggs A."/>
            <person name="Gujja S."/>
            <person name="Hansen M."/>
            <person name="Howarth C."/>
            <person name="Imamovic A."/>
            <person name="Larimer J."/>
            <person name="McCowen C."/>
            <person name="Montmayeur A."/>
            <person name="Murphy C."/>
            <person name="Neiman D."/>
            <person name="Pearson M."/>
            <person name="Priest M."/>
            <person name="Roberts A."/>
            <person name="Saif S."/>
            <person name="Shea T."/>
            <person name="Sisk P."/>
            <person name="Sykes S."/>
            <person name="Wortman J."/>
            <person name="Nusbaum C."/>
            <person name="Birren B."/>
        </authorList>
    </citation>
    <scope>NUCLEOTIDE SEQUENCE [LARGE SCALE GENOMIC DNA]</scope>
    <source>
        <strain evidence="8 9">VS20</strain>
    </source>
</reference>
<feature type="transmembrane region" description="Helical" evidence="5">
    <location>
        <begin position="121"/>
        <end position="141"/>
    </location>
</feature>
<feature type="domain" description="RING-type" evidence="6">
    <location>
        <begin position="7"/>
        <end position="52"/>
    </location>
</feature>
<keyword evidence="1" id="KW-0479">Metal-binding</keyword>
<dbReference type="STRING" id="1156394.T0QFD8"/>
<gene>
    <name evidence="8" type="ORF">SDRG_06091</name>
</gene>
<evidence type="ECO:0000256" key="1">
    <source>
        <dbReference type="ARBA" id="ARBA00022723"/>
    </source>
</evidence>
<dbReference type="GeneID" id="19946818"/>
<evidence type="ECO:0000259" key="6">
    <source>
        <dbReference type="PROSITE" id="PS50089"/>
    </source>
</evidence>
<evidence type="ECO:0000256" key="5">
    <source>
        <dbReference type="SAM" id="Phobius"/>
    </source>
</evidence>
<dbReference type="SMART" id="SM00744">
    <property type="entry name" value="RINGv"/>
    <property type="match status" value="1"/>
</dbReference>
<organism evidence="8 9">
    <name type="scientific">Saprolegnia diclina (strain VS20)</name>
    <dbReference type="NCBI Taxonomy" id="1156394"/>
    <lineage>
        <taxon>Eukaryota</taxon>
        <taxon>Sar</taxon>
        <taxon>Stramenopiles</taxon>
        <taxon>Oomycota</taxon>
        <taxon>Saprolegniomycetes</taxon>
        <taxon>Saprolegniales</taxon>
        <taxon>Saprolegniaceae</taxon>
        <taxon>Saprolegnia</taxon>
    </lineage>
</organism>
<name>T0QFD8_SAPDV</name>
<dbReference type="Gene3D" id="3.30.40.10">
    <property type="entry name" value="Zinc/RING finger domain, C3HC4 (zinc finger)"/>
    <property type="match status" value="1"/>
</dbReference>
<evidence type="ECO:0000256" key="4">
    <source>
        <dbReference type="PROSITE-ProRule" id="PRU00175"/>
    </source>
</evidence>
<evidence type="ECO:0000259" key="7">
    <source>
        <dbReference type="PROSITE" id="PS51292"/>
    </source>
</evidence>
<evidence type="ECO:0000313" key="8">
    <source>
        <dbReference type="EMBL" id="EQC36654.1"/>
    </source>
</evidence>